<gene>
    <name evidence="1" type="ORF">HP467_00430</name>
</gene>
<evidence type="ECO:0000313" key="2">
    <source>
        <dbReference type="Proteomes" id="UP000539146"/>
    </source>
</evidence>
<evidence type="ECO:0000313" key="1">
    <source>
        <dbReference type="EMBL" id="NUU26584.1"/>
    </source>
</evidence>
<sequence>MRKTAVACHAFPPRTLLATELVFVSDVVGSGTDWETTTGIRDADALRLLRSLQRKIVSAPRVLPGEQTQ</sequence>
<comment type="caution">
    <text evidence="1">The sequence shown here is derived from an EMBL/GenBank/DDBJ whole genome shotgun (WGS) entry which is preliminary data.</text>
</comment>
<name>A0A850DN05_9MICO</name>
<dbReference type="Proteomes" id="UP000539146">
    <property type="component" value="Unassembled WGS sequence"/>
</dbReference>
<accession>A0A850DN05</accession>
<protein>
    <submittedName>
        <fullName evidence="1">Uncharacterized protein</fullName>
    </submittedName>
</protein>
<dbReference type="AlphaFoldDB" id="A0A850DN05"/>
<dbReference type="EMBL" id="JABMCG010000038">
    <property type="protein sequence ID" value="NUU26584.1"/>
    <property type="molecule type" value="Genomic_DNA"/>
</dbReference>
<dbReference type="RefSeq" id="WP_175324841.1">
    <property type="nucleotide sequence ID" value="NZ_BAAAWP010000001.1"/>
</dbReference>
<proteinExistence type="predicted"/>
<reference evidence="1 2" key="1">
    <citation type="submission" date="2020-05" db="EMBL/GenBank/DDBJ databases">
        <title>Genome Sequencing of Type Strains.</title>
        <authorList>
            <person name="Lemaire J.F."/>
            <person name="Inderbitzin P."/>
            <person name="Gregorio O.A."/>
            <person name="Collins S.B."/>
            <person name="Wespe N."/>
            <person name="Knight-Connoni V."/>
        </authorList>
    </citation>
    <scope>NUCLEOTIDE SEQUENCE [LARGE SCALE GENOMIC DNA]</scope>
    <source>
        <strain evidence="1 2">DSM 20512</strain>
    </source>
</reference>
<organism evidence="1 2">
    <name type="scientific">Curtobacterium citreum</name>
    <dbReference type="NCBI Taxonomy" id="2036"/>
    <lineage>
        <taxon>Bacteria</taxon>
        <taxon>Bacillati</taxon>
        <taxon>Actinomycetota</taxon>
        <taxon>Actinomycetes</taxon>
        <taxon>Micrococcales</taxon>
        <taxon>Microbacteriaceae</taxon>
        <taxon>Curtobacterium</taxon>
    </lineage>
</organism>